<dbReference type="InterPro" id="IPR025738">
    <property type="entry name" value="BatD"/>
</dbReference>
<keyword evidence="6" id="KW-1185">Reference proteome</keyword>
<dbReference type="Proteomes" id="UP000746535">
    <property type="component" value="Unassembled WGS sequence"/>
</dbReference>
<organism evidence="5 6">
    <name type="scientific">Pseudomonas quercus</name>
    <dbReference type="NCBI Taxonomy" id="2722792"/>
    <lineage>
        <taxon>Bacteria</taxon>
        <taxon>Pseudomonadati</taxon>
        <taxon>Pseudomonadota</taxon>
        <taxon>Gammaproteobacteria</taxon>
        <taxon>Pseudomonadales</taxon>
        <taxon>Pseudomonadaceae</taxon>
        <taxon>Pseudomonas</taxon>
    </lineage>
</organism>
<sequence length="538" mass="58678">MSRLCAFLFCAMIALFPLAATASTLLASVDRTRLAVGESFELTLSTADVTLFGRPDTTPLQAQFEVGAVRQVNEVASLADDHGPSTRWIITLVARQSGTLTLPGLSVGELRSQPVVLQVLDADTPARPTTAPVFIEATLDQDQAYVQAQVILTLRVYHSVPLYDDSTFAPPDLPDARVQLLGGRRTYEKVINGVRHGVLETRYALYPQRSGTLTIPALLFTATPVENSNGGSPRAGATLRVRSAQITLRVLAKPALYPADATWLPARSLSLQESWNPAPEDARVGDSLTRTLTVKAEGLSSAQLPPLPSTELTGLRRYPDQPQLNDQNSERGLLGSRQEREALVPVRAGVQELPSVEVVWWNTREDHLERTSLPARMLNVTERVQAPSTPASPTVAQPAPQVLWPWQLATAVLLCTSVLGLGLWWRARSRPAVARLAALGPSPRSLLDDLKRACLDNNPQASRQALDAWARQQPQTLAELAEHYPLLSEALDGLNGALYSEAGRYWQGERLWLAVSGIPANGRHHPEAEDNLPPLYPR</sequence>
<gene>
    <name evidence="5" type="ORF">HBH25_09590</name>
</gene>
<dbReference type="Pfam" id="PF13584">
    <property type="entry name" value="BatD"/>
    <property type="match status" value="1"/>
</dbReference>
<evidence type="ECO:0000313" key="5">
    <source>
        <dbReference type="EMBL" id="NJP01118.1"/>
    </source>
</evidence>
<evidence type="ECO:0000259" key="4">
    <source>
        <dbReference type="Pfam" id="PF25607"/>
    </source>
</evidence>
<dbReference type="PANTHER" id="PTHR40940">
    <property type="entry name" value="PROTEIN BATD-RELATED"/>
    <property type="match status" value="1"/>
</dbReference>
<dbReference type="EMBL" id="JAAVJI010000004">
    <property type="protein sequence ID" value="NJP01118.1"/>
    <property type="molecule type" value="Genomic_DNA"/>
</dbReference>
<dbReference type="Pfam" id="PF25607">
    <property type="entry name" value="DUF7939"/>
    <property type="match status" value="1"/>
</dbReference>
<feature type="chain" id="PRO_5045696534" evidence="3">
    <location>
        <begin position="23"/>
        <end position="538"/>
    </location>
</feature>
<comment type="caution">
    <text evidence="5">The sequence shown here is derived from an EMBL/GenBank/DDBJ whole genome shotgun (WGS) entry which is preliminary data.</text>
</comment>
<keyword evidence="3" id="KW-0732">Signal</keyword>
<dbReference type="RefSeq" id="WP_168083689.1">
    <property type="nucleotide sequence ID" value="NZ_JAAVJI010000004.1"/>
</dbReference>
<name>A0ABX0YGI8_9PSED</name>
<evidence type="ECO:0000256" key="2">
    <source>
        <dbReference type="SAM" id="Phobius"/>
    </source>
</evidence>
<evidence type="ECO:0000256" key="3">
    <source>
        <dbReference type="SAM" id="SignalP"/>
    </source>
</evidence>
<dbReference type="InterPro" id="IPR057699">
    <property type="entry name" value="DUF7939"/>
</dbReference>
<keyword evidence="2" id="KW-0472">Membrane</keyword>
<protein>
    <submittedName>
        <fullName evidence="5">Protein BatD</fullName>
    </submittedName>
</protein>
<feature type="region of interest" description="Disordered" evidence="1">
    <location>
        <begin position="297"/>
        <end position="337"/>
    </location>
</feature>
<dbReference type="PANTHER" id="PTHR40940:SF1">
    <property type="entry name" value="PROTEIN BATD"/>
    <property type="match status" value="1"/>
</dbReference>
<feature type="transmembrane region" description="Helical" evidence="2">
    <location>
        <begin position="403"/>
        <end position="425"/>
    </location>
</feature>
<evidence type="ECO:0000313" key="6">
    <source>
        <dbReference type="Proteomes" id="UP000746535"/>
    </source>
</evidence>
<keyword evidence="2" id="KW-0812">Transmembrane</keyword>
<evidence type="ECO:0000256" key="1">
    <source>
        <dbReference type="SAM" id="MobiDB-lite"/>
    </source>
</evidence>
<accession>A0ABX0YGI8</accession>
<reference evidence="5 6" key="1">
    <citation type="submission" date="2020-03" db="EMBL/GenBank/DDBJ databases">
        <authorList>
            <person name="Wang L."/>
            <person name="He N."/>
            <person name="Li Y."/>
            <person name="Fang Y."/>
            <person name="Zhang F."/>
        </authorList>
    </citation>
    <scope>NUCLEOTIDE SEQUENCE [LARGE SCALE GENOMIC DNA]</scope>
    <source>
        <strain evidence="6">hsmgli-8</strain>
    </source>
</reference>
<keyword evidence="2" id="KW-1133">Transmembrane helix</keyword>
<feature type="domain" description="DUF7939" evidence="4">
    <location>
        <begin position="444"/>
        <end position="519"/>
    </location>
</feature>
<feature type="signal peptide" evidence="3">
    <location>
        <begin position="1"/>
        <end position="22"/>
    </location>
</feature>
<proteinExistence type="predicted"/>